<dbReference type="Gene3D" id="2.40.50.480">
    <property type="match status" value="1"/>
</dbReference>
<organism evidence="2 3">
    <name type="scientific">Candidatus Enterococcus moelleringii</name>
    <dbReference type="NCBI Taxonomy" id="2815325"/>
    <lineage>
        <taxon>Bacteria</taxon>
        <taxon>Bacillati</taxon>
        <taxon>Bacillota</taxon>
        <taxon>Bacilli</taxon>
        <taxon>Lactobacillales</taxon>
        <taxon>Enterococcaceae</taxon>
        <taxon>Enterococcus</taxon>
    </lineage>
</organism>
<dbReference type="NCBIfam" id="TIGR01655">
    <property type="entry name" value="yxeA_fam"/>
    <property type="match status" value="1"/>
</dbReference>
<gene>
    <name evidence="2" type="ORF">JZO70_11605</name>
</gene>
<evidence type="ECO:0000313" key="2">
    <source>
        <dbReference type="EMBL" id="MBO1306812.1"/>
    </source>
</evidence>
<feature type="transmembrane region" description="Helical" evidence="1">
    <location>
        <begin position="7"/>
        <end position="24"/>
    </location>
</feature>
<dbReference type="InterPro" id="IPR006542">
    <property type="entry name" value="DUF1093"/>
</dbReference>
<proteinExistence type="predicted"/>
<dbReference type="InterPro" id="IPR036166">
    <property type="entry name" value="YxeA-like_sf"/>
</dbReference>
<keyword evidence="3" id="KW-1185">Reference proteome</keyword>
<comment type="caution">
    <text evidence="2">The sequence shown here is derived from an EMBL/GenBank/DDBJ whole genome shotgun (WGS) entry which is preliminary data.</text>
</comment>
<dbReference type="RefSeq" id="WP_207673736.1">
    <property type="nucleotide sequence ID" value="NZ_JAFREM010000018.1"/>
</dbReference>
<dbReference type="SUPFAM" id="SSF159121">
    <property type="entry name" value="BC4932-like"/>
    <property type="match status" value="1"/>
</dbReference>
<reference evidence="2 3" key="1">
    <citation type="submission" date="2021-03" db="EMBL/GenBank/DDBJ databases">
        <title>Enterococcal diversity collection.</title>
        <authorList>
            <person name="Gilmore M.S."/>
            <person name="Schwartzman J."/>
            <person name="Van Tyne D."/>
            <person name="Martin M."/>
            <person name="Earl A.M."/>
            <person name="Manson A.L."/>
            <person name="Straub T."/>
            <person name="Salamzade R."/>
            <person name="Saavedra J."/>
            <person name="Lebreton F."/>
            <person name="Prichula J."/>
            <person name="Schaufler K."/>
            <person name="Gaca A."/>
            <person name="Sgardioli B."/>
            <person name="Wagenaar J."/>
            <person name="Strong T."/>
        </authorList>
    </citation>
    <scope>NUCLEOTIDE SEQUENCE [LARGE SCALE GENOMIC DNA]</scope>
    <source>
        <strain evidence="2 3">669A</strain>
    </source>
</reference>
<name>A0ABS3LB08_9ENTE</name>
<dbReference type="PANTHER" id="PTHR36433:SF2">
    <property type="entry name" value="YXEA FAMILY PROTEIN"/>
    <property type="match status" value="1"/>
</dbReference>
<dbReference type="Pfam" id="PF06486">
    <property type="entry name" value="DUF1093"/>
    <property type="match status" value="1"/>
</dbReference>
<dbReference type="EMBL" id="JAFREM010000018">
    <property type="protein sequence ID" value="MBO1306812.1"/>
    <property type="molecule type" value="Genomic_DNA"/>
</dbReference>
<evidence type="ECO:0000313" key="3">
    <source>
        <dbReference type="Proteomes" id="UP000664601"/>
    </source>
</evidence>
<protein>
    <submittedName>
        <fullName evidence="2">YxeA family protein</fullName>
    </submittedName>
</protein>
<accession>A0ABS3LB08</accession>
<keyword evidence="1" id="KW-0812">Transmembrane</keyword>
<sequence length="124" mass="13546">MSIVKKLISTIILVVLVLFGSTFYTKNSNSELAGIMDQLNPLVSEGAVYVKTTTPESVNEYGTAAYNQVAADENGKTRPVAFNGLSELKVDHYLKLTNKGAHIENYEEVAKDQVPAKALQIIDK</sequence>
<keyword evidence="1" id="KW-0472">Membrane</keyword>
<keyword evidence="1" id="KW-1133">Transmembrane helix</keyword>
<evidence type="ECO:0000256" key="1">
    <source>
        <dbReference type="SAM" id="Phobius"/>
    </source>
</evidence>
<dbReference type="Proteomes" id="UP000664601">
    <property type="component" value="Unassembled WGS sequence"/>
</dbReference>
<dbReference type="PANTHER" id="PTHR36433">
    <property type="entry name" value="HYPOTHETICAL CYTOSOLIC PROTEIN"/>
    <property type="match status" value="1"/>
</dbReference>